<keyword evidence="1" id="KW-0812">Transmembrane</keyword>
<comment type="caution">
    <text evidence="2">The sequence shown here is derived from an EMBL/GenBank/DDBJ whole genome shotgun (WGS) entry which is preliminary data.</text>
</comment>
<feature type="transmembrane region" description="Helical" evidence="1">
    <location>
        <begin position="56"/>
        <end position="76"/>
    </location>
</feature>
<evidence type="ECO:0008006" key="3">
    <source>
        <dbReference type="Google" id="ProtNLM"/>
    </source>
</evidence>
<protein>
    <recommendedName>
        <fullName evidence="3">SMODS and SLOG-associating 2TM effector domain-containing protein</fullName>
    </recommendedName>
</protein>
<accession>K1Z6D5</accession>
<proteinExistence type="predicted"/>
<gene>
    <name evidence="2" type="ORF">ACD_71C00007G0003</name>
</gene>
<sequence>MNTNLENLIQNRWQNLALQHKSFFKSHDLSLFIQIGLLITPILLSLWSLTYDGPKYLDFIAMCLSIFALIYFINYWKNQELYMEWWEKYLVMYKEIETAYKQRGFTTDWLLEFDVRLNILNTLKKPPFHVWAKVWADHVVRKETMYANENKPWWE</sequence>
<keyword evidence="1" id="KW-0472">Membrane</keyword>
<dbReference type="AlphaFoldDB" id="K1Z6D5"/>
<keyword evidence="1" id="KW-1133">Transmembrane helix</keyword>
<dbReference type="EMBL" id="AMFJ01028738">
    <property type="protein sequence ID" value="EKD44781.1"/>
    <property type="molecule type" value="Genomic_DNA"/>
</dbReference>
<name>K1Z6D5_9BACT</name>
<reference evidence="2" key="1">
    <citation type="journal article" date="2012" name="Science">
        <title>Fermentation, hydrogen, and sulfur metabolism in multiple uncultivated bacterial phyla.</title>
        <authorList>
            <person name="Wrighton K.C."/>
            <person name="Thomas B.C."/>
            <person name="Sharon I."/>
            <person name="Miller C.S."/>
            <person name="Castelle C.J."/>
            <person name="VerBerkmoes N.C."/>
            <person name="Wilkins M.J."/>
            <person name="Hettich R.L."/>
            <person name="Lipton M.S."/>
            <person name="Williams K.H."/>
            <person name="Long P.E."/>
            <person name="Banfield J.F."/>
        </authorList>
    </citation>
    <scope>NUCLEOTIDE SEQUENCE [LARGE SCALE GENOMIC DNA]</scope>
</reference>
<feature type="transmembrane region" description="Helical" evidence="1">
    <location>
        <begin position="29"/>
        <end position="50"/>
    </location>
</feature>
<evidence type="ECO:0000256" key="1">
    <source>
        <dbReference type="SAM" id="Phobius"/>
    </source>
</evidence>
<organism evidence="2">
    <name type="scientific">uncultured bacterium</name>
    <name type="common">gcode 4</name>
    <dbReference type="NCBI Taxonomy" id="1234023"/>
    <lineage>
        <taxon>Bacteria</taxon>
        <taxon>environmental samples</taxon>
    </lineage>
</organism>
<evidence type="ECO:0000313" key="2">
    <source>
        <dbReference type="EMBL" id="EKD44781.1"/>
    </source>
</evidence>